<reference evidence="2 3" key="1">
    <citation type="submission" date="2023-11" db="EMBL/GenBank/DDBJ databases">
        <title>A Novel Polar Bacteriovorax (B. antarcticus) Isolated from the Biocrust in Antarctica.</title>
        <authorList>
            <person name="Mun W."/>
            <person name="Choi S.Y."/>
            <person name="Mitchell R.J."/>
        </authorList>
    </citation>
    <scope>NUCLEOTIDE SEQUENCE [LARGE SCALE GENOMIC DNA]</scope>
    <source>
        <strain evidence="2 3">PP10</strain>
    </source>
</reference>
<name>A0ABU5VX89_9BACT</name>
<feature type="chain" id="PRO_5047298746" description="LysM domain-containing protein" evidence="1">
    <location>
        <begin position="21"/>
        <end position="340"/>
    </location>
</feature>
<evidence type="ECO:0000256" key="1">
    <source>
        <dbReference type="SAM" id="SignalP"/>
    </source>
</evidence>
<evidence type="ECO:0000313" key="3">
    <source>
        <dbReference type="Proteomes" id="UP001302274"/>
    </source>
</evidence>
<gene>
    <name evidence="2" type="ORF">SHI21_15755</name>
</gene>
<evidence type="ECO:0008006" key="4">
    <source>
        <dbReference type="Google" id="ProtNLM"/>
    </source>
</evidence>
<dbReference type="Gene3D" id="3.10.350.10">
    <property type="entry name" value="LysM domain"/>
    <property type="match status" value="1"/>
</dbReference>
<dbReference type="Proteomes" id="UP001302274">
    <property type="component" value="Unassembled WGS sequence"/>
</dbReference>
<dbReference type="RefSeq" id="WP_323577800.1">
    <property type="nucleotide sequence ID" value="NZ_JAYGJQ010000002.1"/>
</dbReference>
<sequence length="340" mass="38247">MNKKGMCTLLVLSLNTPVFAEEYFHYQVQKNDYLSNILQSLRLVPIYGKNGYLNEVISLNKGKIKNNGNLIRVGTQLILPLKAIGKDVASSEEVKETTEDIKEAAVVNKVAEPVEPVEPVVINQSTDQYSFFKLSPMFTSLAIESTNDTRFGGTKASNTTQYGVGIRGEWRIVMRPDLSLNTFFSMSSLKFYDDTAYALTDTSFIRTSYGIGGQYGINSVSRIESSLEMNQNYFQDVVTPANIQIRSMSQVELKTQYNRNLFTMGLVKSEWGAGGLLILPSSHGQFKATTGYGFNLDWTTEFRSKEIQVSYGRKFFKVNDITNQLSEILVRLNFSLGYEK</sequence>
<feature type="signal peptide" evidence="1">
    <location>
        <begin position="1"/>
        <end position="20"/>
    </location>
</feature>
<keyword evidence="1" id="KW-0732">Signal</keyword>
<protein>
    <recommendedName>
        <fullName evidence="4">LysM domain-containing protein</fullName>
    </recommendedName>
</protein>
<accession>A0ABU5VX89</accession>
<proteinExistence type="predicted"/>
<comment type="caution">
    <text evidence="2">The sequence shown here is derived from an EMBL/GenBank/DDBJ whole genome shotgun (WGS) entry which is preliminary data.</text>
</comment>
<organism evidence="2 3">
    <name type="scientific">Bacteriovorax antarcticus</name>
    <dbReference type="NCBI Taxonomy" id="3088717"/>
    <lineage>
        <taxon>Bacteria</taxon>
        <taxon>Pseudomonadati</taxon>
        <taxon>Bdellovibrionota</taxon>
        <taxon>Bacteriovoracia</taxon>
        <taxon>Bacteriovoracales</taxon>
        <taxon>Bacteriovoracaceae</taxon>
        <taxon>Bacteriovorax</taxon>
    </lineage>
</organism>
<dbReference type="InterPro" id="IPR036779">
    <property type="entry name" value="LysM_dom_sf"/>
</dbReference>
<dbReference type="EMBL" id="JAYGJQ010000002">
    <property type="protein sequence ID" value="MEA9357685.1"/>
    <property type="molecule type" value="Genomic_DNA"/>
</dbReference>
<evidence type="ECO:0000313" key="2">
    <source>
        <dbReference type="EMBL" id="MEA9357685.1"/>
    </source>
</evidence>
<keyword evidence="3" id="KW-1185">Reference proteome</keyword>